<sequence>MGMLVSCRWNYNNSHWWFQFFVLHNLQLIFRTYRQGKISKEAILTDRMVDASLFCMRKPETINGMVFQFSYTELEQSTNNSH</sequence>
<evidence type="ECO:0000313" key="2">
    <source>
        <dbReference type="EMBL" id="JAU75943.1"/>
    </source>
</evidence>
<keyword evidence="1" id="KW-0418">Kinase</keyword>
<dbReference type="GO" id="GO:0016301">
    <property type="term" value="F:kinase activity"/>
    <property type="evidence" value="ECO:0007669"/>
    <property type="project" value="UniProtKB-KW"/>
</dbReference>
<name>A0A1J3FH14_NOCCA</name>
<protein>
    <submittedName>
        <fullName evidence="1">Receptor-like serine/threonine-protein kinase NCRK</fullName>
    </submittedName>
</protein>
<gene>
    <name evidence="1" type="ORF">LC_TR19726_c1_g1_i1_g.65942</name>
    <name evidence="2" type="ORF">LE_TR19719_c2_g1_i1_g.63151</name>
</gene>
<organism evidence="1">
    <name type="scientific">Noccaea caerulescens</name>
    <name type="common">Alpine penny-cress</name>
    <name type="synonym">Thlaspi caerulescens</name>
    <dbReference type="NCBI Taxonomy" id="107243"/>
    <lineage>
        <taxon>Eukaryota</taxon>
        <taxon>Viridiplantae</taxon>
        <taxon>Streptophyta</taxon>
        <taxon>Embryophyta</taxon>
        <taxon>Tracheophyta</taxon>
        <taxon>Spermatophyta</taxon>
        <taxon>Magnoliopsida</taxon>
        <taxon>eudicotyledons</taxon>
        <taxon>Gunneridae</taxon>
        <taxon>Pentapetalae</taxon>
        <taxon>rosids</taxon>
        <taxon>malvids</taxon>
        <taxon>Brassicales</taxon>
        <taxon>Brassicaceae</taxon>
        <taxon>Coluteocarpeae</taxon>
        <taxon>Noccaea</taxon>
    </lineage>
</organism>
<dbReference type="EMBL" id="GEVL01001398">
    <property type="protein sequence ID" value="JAU75943.1"/>
    <property type="molecule type" value="Transcribed_RNA"/>
</dbReference>
<proteinExistence type="predicted"/>
<evidence type="ECO:0000313" key="1">
    <source>
        <dbReference type="EMBL" id="JAU40988.1"/>
    </source>
</evidence>
<dbReference type="AlphaFoldDB" id="A0A1J3FH14"/>
<keyword evidence="1" id="KW-0808">Transferase</keyword>
<accession>A0A1J3FH14</accession>
<reference evidence="1" key="1">
    <citation type="submission" date="2016-07" db="EMBL/GenBank/DDBJ databases">
        <title>De novo transcriptome assembly of four accessions of the metal hyperaccumulator plant Noccaea caerulescens.</title>
        <authorList>
            <person name="Blande D."/>
            <person name="Halimaa P."/>
            <person name="Tervahauta A.I."/>
            <person name="Aarts M.G."/>
            <person name="Karenlampi S.O."/>
        </authorList>
    </citation>
    <scope>NUCLEOTIDE SEQUENCE</scope>
</reference>
<dbReference type="EMBL" id="GEVK01011844">
    <property type="protein sequence ID" value="JAU40988.1"/>
    <property type="molecule type" value="Transcribed_RNA"/>
</dbReference>
<keyword evidence="1" id="KW-0675">Receptor</keyword>